<dbReference type="Gene3D" id="3.60.10.10">
    <property type="entry name" value="Endonuclease/exonuclease/phosphatase"/>
    <property type="match status" value="1"/>
</dbReference>
<gene>
    <name evidence="2" type="ORF">GWO12_02715</name>
</gene>
<keyword evidence="2" id="KW-0378">Hydrolase</keyword>
<evidence type="ECO:0000259" key="1">
    <source>
        <dbReference type="Pfam" id="PF03372"/>
    </source>
</evidence>
<dbReference type="PANTHER" id="PTHR12121">
    <property type="entry name" value="CARBON CATABOLITE REPRESSOR PROTEIN 4"/>
    <property type="match status" value="1"/>
</dbReference>
<dbReference type="EMBL" id="JAACAK010000018">
    <property type="protein sequence ID" value="NIR74020.1"/>
    <property type="molecule type" value="Genomic_DNA"/>
</dbReference>
<dbReference type="GO" id="GO:0000175">
    <property type="term" value="F:3'-5'-RNA exonuclease activity"/>
    <property type="evidence" value="ECO:0007669"/>
    <property type="project" value="TreeGrafter"/>
</dbReference>
<comment type="caution">
    <text evidence="2">The sequence shown here is derived from an EMBL/GenBank/DDBJ whole genome shotgun (WGS) entry which is preliminary data.</text>
</comment>
<protein>
    <submittedName>
        <fullName evidence="2">Endonuclease/exonuclease/phosphatase family protein</fullName>
    </submittedName>
</protein>
<dbReference type="CDD" id="cd09083">
    <property type="entry name" value="EEP-1"/>
    <property type="match status" value="1"/>
</dbReference>
<evidence type="ECO:0000313" key="2">
    <source>
        <dbReference type="EMBL" id="NIR74020.1"/>
    </source>
</evidence>
<name>A0AAE4ZAT9_9BACT</name>
<dbReference type="InterPro" id="IPR036691">
    <property type="entry name" value="Endo/exonu/phosph_ase_sf"/>
</dbReference>
<dbReference type="InterPro" id="IPR005135">
    <property type="entry name" value="Endo/exonuclease/phosphatase"/>
</dbReference>
<dbReference type="SUPFAM" id="SSF56219">
    <property type="entry name" value="DNase I-like"/>
    <property type="match status" value="1"/>
</dbReference>
<organism evidence="2 3">
    <name type="scientific">Candidatus Kutchimonas denitrificans</name>
    <dbReference type="NCBI Taxonomy" id="3056748"/>
    <lineage>
        <taxon>Bacteria</taxon>
        <taxon>Pseudomonadati</taxon>
        <taxon>Gemmatimonadota</taxon>
        <taxon>Gemmatimonadia</taxon>
        <taxon>Candidatus Palauibacterales</taxon>
        <taxon>Candidatus Palauibacteraceae</taxon>
        <taxon>Candidatus Kutchimonas</taxon>
    </lineage>
</organism>
<reference evidence="2 3" key="1">
    <citation type="submission" date="2020-01" db="EMBL/GenBank/DDBJ databases">
        <title>Genomes assembled from Gulf of Kutch pelagic sediment metagenomes.</title>
        <authorList>
            <person name="Chandrashekar M."/>
            <person name="Mahajan M.S."/>
            <person name="Dave K.J."/>
            <person name="Vatsa P."/>
            <person name="Nathani N.M."/>
        </authorList>
    </citation>
    <scope>NUCLEOTIDE SEQUENCE [LARGE SCALE GENOMIC DNA]</scope>
    <source>
        <strain evidence="2">KS3-K002</strain>
    </source>
</reference>
<keyword evidence="2" id="KW-0255">Endonuclease</keyword>
<dbReference type="PANTHER" id="PTHR12121:SF36">
    <property type="entry name" value="ENDONUCLEASE_EXONUCLEASE_PHOSPHATASE DOMAIN-CONTAINING PROTEIN"/>
    <property type="match status" value="1"/>
</dbReference>
<proteinExistence type="predicted"/>
<accession>A0AAE4ZAT9</accession>
<dbReference type="AlphaFoldDB" id="A0AAE4ZAT9"/>
<evidence type="ECO:0000313" key="3">
    <source>
        <dbReference type="Proteomes" id="UP000702544"/>
    </source>
</evidence>
<sequence length="194" mass="21490">MGRDDGSAAGEYAAILYREARFELLSSGTFWFADTPDLPGSVDWGANLPRICTWGRLFDREADRAFYIYNVHLDHRSQESRERSVQLLAERIAARAHPDPVIVTGDFNAGEGNSAMRFLAGDAGPGLRDSFRVVHPDAVEVGTFNAFRGESTGPKIDYVLVDESWRVESAGIVRTQMGGSYPSDHYPVVATLRY</sequence>
<dbReference type="InterPro" id="IPR050410">
    <property type="entry name" value="CCR4/nocturin_mRNA_transcr"/>
</dbReference>
<keyword evidence="2" id="KW-0540">Nuclease</keyword>
<dbReference type="Pfam" id="PF03372">
    <property type="entry name" value="Exo_endo_phos"/>
    <property type="match status" value="1"/>
</dbReference>
<feature type="domain" description="Endonuclease/exonuclease/phosphatase" evidence="1">
    <location>
        <begin position="52"/>
        <end position="185"/>
    </location>
</feature>
<dbReference type="Proteomes" id="UP000702544">
    <property type="component" value="Unassembled WGS sequence"/>
</dbReference>
<dbReference type="GO" id="GO:0004519">
    <property type="term" value="F:endonuclease activity"/>
    <property type="evidence" value="ECO:0007669"/>
    <property type="project" value="UniProtKB-KW"/>
</dbReference>